<protein>
    <recommendedName>
        <fullName evidence="3">Reverse transcriptase Ty1/copia-type domain-containing protein</fullName>
    </recommendedName>
</protein>
<evidence type="ECO:0000313" key="2">
    <source>
        <dbReference type="EMBL" id="KAL0334018.1"/>
    </source>
</evidence>
<comment type="caution">
    <text evidence="2">The sequence shown here is derived from an EMBL/GenBank/DDBJ whole genome shotgun (WGS) entry which is preliminary data.</text>
</comment>
<name>A0AAW2MTG2_9LAMI</name>
<reference evidence="2" key="1">
    <citation type="submission" date="2020-06" db="EMBL/GenBank/DDBJ databases">
        <authorList>
            <person name="Li T."/>
            <person name="Hu X."/>
            <person name="Zhang T."/>
            <person name="Song X."/>
            <person name="Zhang H."/>
            <person name="Dai N."/>
            <person name="Sheng W."/>
            <person name="Hou X."/>
            <person name="Wei L."/>
        </authorList>
    </citation>
    <scope>NUCLEOTIDE SEQUENCE</scope>
    <source>
        <strain evidence="2">G01</strain>
        <tissue evidence="2">Leaf</tissue>
    </source>
</reference>
<feature type="compositionally biased region" description="Polar residues" evidence="1">
    <location>
        <begin position="8"/>
        <end position="19"/>
    </location>
</feature>
<proteinExistence type="predicted"/>
<evidence type="ECO:0000256" key="1">
    <source>
        <dbReference type="SAM" id="MobiDB-lite"/>
    </source>
</evidence>
<dbReference type="AlphaFoldDB" id="A0AAW2MTG2"/>
<reference evidence="2" key="2">
    <citation type="journal article" date="2024" name="Plant">
        <title>Genomic evolution and insights into agronomic trait innovations of Sesamum species.</title>
        <authorList>
            <person name="Miao H."/>
            <person name="Wang L."/>
            <person name="Qu L."/>
            <person name="Liu H."/>
            <person name="Sun Y."/>
            <person name="Le M."/>
            <person name="Wang Q."/>
            <person name="Wei S."/>
            <person name="Zheng Y."/>
            <person name="Lin W."/>
            <person name="Duan Y."/>
            <person name="Cao H."/>
            <person name="Xiong S."/>
            <person name="Wang X."/>
            <person name="Wei L."/>
            <person name="Li C."/>
            <person name="Ma Q."/>
            <person name="Ju M."/>
            <person name="Zhao R."/>
            <person name="Li G."/>
            <person name="Mu C."/>
            <person name="Tian Q."/>
            <person name="Mei H."/>
            <person name="Zhang T."/>
            <person name="Gao T."/>
            <person name="Zhang H."/>
        </authorList>
    </citation>
    <scope>NUCLEOTIDE SEQUENCE</scope>
    <source>
        <strain evidence="2">G01</strain>
    </source>
</reference>
<evidence type="ECO:0008006" key="3">
    <source>
        <dbReference type="Google" id="ProtNLM"/>
    </source>
</evidence>
<feature type="region of interest" description="Disordered" evidence="1">
    <location>
        <begin position="1"/>
        <end position="26"/>
    </location>
</feature>
<organism evidence="2">
    <name type="scientific">Sesamum angustifolium</name>
    <dbReference type="NCBI Taxonomy" id="2727405"/>
    <lineage>
        <taxon>Eukaryota</taxon>
        <taxon>Viridiplantae</taxon>
        <taxon>Streptophyta</taxon>
        <taxon>Embryophyta</taxon>
        <taxon>Tracheophyta</taxon>
        <taxon>Spermatophyta</taxon>
        <taxon>Magnoliopsida</taxon>
        <taxon>eudicotyledons</taxon>
        <taxon>Gunneridae</taxon>
        <taxon>Pentapetalae</taxon>
        <taxon>asterids</taxon>
        <taxon>lamiids</taxon>
        <taxon>Lamiales</taxon>
        <taxon>Pedaliaceae</taxon>
        <taxon>Sesamum</taxon>
    </lineage>
</organism>
<dbReference type="EMBL" id="JACGWK010000009">
    <property type="protein sequence ID" value="KAL0334018.1"/>
    <property type="molecule type" value="Genomic_DNA"/>
</dbReference>
<accession>A0AAW2MTG2</accession>
<gene>
    <name evidence="2" type="ORF">Sangu_1558000</name>
</gene>
<sequence length="152" mass="17495">MLLEESTEIPQQNDATSFEPSVPTDGVPFLRRSIKESRPPERSGFVRLTSQLKNNPRMYGEAMSDIDSDKWFEAMKFEMDLIGSNQVWTLVDPPKDVRPVGCKWVYKYKLGVDGEVTAFKIWHMDVKTSFLNGFVEEEIFMDQPEGFTFVGE</sequence>